<accession>A0A921IRM4</accession>
<proteinExistence type="predicted"/>
<evidence type="ECO:0000313" key="2">
    <source>
        <dbReference type="Proteomes" id="UP000746751"/>
    </source>
</evidence>
<name>A0A921IRM4_9ACTN</name>
<dbReference type="Proteomes" id="UP000746751">
    <property type="component" value="Unassembled WGS sequence"/>
</dbReference>
<reference evidence="1" key="2">
    <citation type="submission" date="2021-09" db="EMBL/GenBank/DDBJ databases">
        <authorList>
            <person name="Gilroy R."/>
        </authorList>
    </citation>
    <scope>NUCLEOTIDE SEQUENCE</scope>
    <source>
        <strain evidence="1">ChiGjej2B2-7701</strain>
    </source>
</reference>
<sequence>MATIDIDRLRAALIEETGPAAFVGSPWALADVVALESADPMELIREAERRGWDLRRFDVSGWTGSAGDV</sequence>
<reference evidence="1" key="1">
    <citation type="journal article" date="2021" name="PeerJ">
        <title>Extensive microbial diversity within the chicken gut microbiome revealed by metagenomics and culture.</title>
        <authorList>
            <person name="Gilroy R."/>
            <person name="Ravi A."/>
            <person name="Getino M."/>
            <person name="Pursley I."/>
            <person name="Horton D.L."/>
            <person name="Alikhan N.F."/>
            <person name="Baker D."/>
            <person name="Gharbi K."/>
            <person name="Hall N."/>
            <person name="Watson M."/>
            <person name="Adriaenssens E.M."/>
            <person name="Foster-Nyarko E."/>
            <person name="Jarju S."/>
            <person name="Secka A."/>
            <person name="Antonio M."/>
            <person name="Oren A."/>
            <person name="Chaudhuri R.R."/>
            <person name="La Ragione R."/>
            <person name="Hildebrand F."/>
            <person name="Pallen M.J."/>
        </authorList>
    </citation>
    <scope>NUCLEOTIDE SEQUENCE</scope>
    <source>
        <strain evidence="1">ChiGjej2B2-7701</strain>
    </source>
</reference>
<gene>
    <name evidence="1" type="ORF">K8U80_10785</name>
</gene>
<dbReference type="AlphaFoldDB" id="A0A921IRM4"/>
<protein>
    <submittedName>
        <fullName evidence="1">Uncharacterized protein</fullName>
    </submittedName>
</protein>
<dbReference type="EMBL" id="DYVF01000064">
    <property type="protein sequence ID" value="HJG31862.1"/>
    <property type="molecule type" value="Genomic_DNA"/>
</dbReference>
<organism evidence="1 2">
    <name type="scientific">Collinsella ihumii</name>
    <dbReference type="NCBI Taxonomy" id="1720204"/>
    <lineage>
        <taxon>Bacteria</taxon>
        <taxon>Bacillati</taxon>
        <taxon>Actinomycetota</taxon>
        <taxon>Coriobacteriia</taxon>
        <taxon>Coriobacteriales</taxon>
        <taxon>Coriobacteriaceae</taxon>
        <taxon>Collinsella</taxon>
    </lineage>
</organism>
<comment type="caution">
    <text evidence="1">The sequence shown here is derived from an EMBL/GenBank/DDBJ whole genome shotgun (WGS) entry which is preliminary data.</text>
</comment>
<evidence type="ECO:0000313" key="1">
    <source>
        <dbReference type="EMBL" id="HJG31862.1"/>
    </source>
</evidence>